<accession>A0A7M5V064</accession>
<dbReference type="GO" id="GO:0007165">
    <property type="term" value="P:signal transduction"/>
    <property type="evidence" value="ECO:0007669"/>
    <property type="project" value="TreeGrafter"/>
</dbReference>
<organism evidence="3 4">
    <name type="scientific">Clytia hemisphaerica</name>
    <dbReference type="NCBI Taxonomy" id="252671"/>
    <lineage>
        <taxon>Eukaryota</taxon>
        <taxon>Metazoa</taxon>
        <taxon>Cnidaria</taxon>
        <taxon>Hydrozoa</taxon>
        <taxon>Hydroidolina</taxon>
        <taxon>Leptothecata</taxon>
        <taxon>Obeliida</taxon>
        <taxon>Clytiidae</taxon>
        <taxon>Clytia</taxon>
    </lineage>
</organism>
<keyword evidence="2" id="KW-0472">Membrane</keyword>
<dbReference type="PRINTS" id="PR01692">
    <property type="entry name" value="LIPOCALINIMR"/>
</dbReference>
<feature type="transmembrane region" description="Helical" evidence="2">
    <location>
        <begin position="368"/>
        <end position="392"/>
    </location>
</feature>
<sequence length="503" mass="58177">SFVLEFLKSYSQLKFKKMFDTFFATAEYVDEQDFYNAIREYIISLLTFIFVYFMSYLFISRYKRKIEESDYEDDLVYRVSIWLCCFTMTVSIGAVLLLPFSIFSNEILISYQSSFYMKWLNDSLIHGLWNQIFLGTYIAMFLAMPFAYFFTESEGFAGSRKGIKSRIYETFVVLFLLLILVSSFVWVFSAFMSGEKGGWLASVSETWMPPLPFIYSCISLFGALLLLICTPLGFATLFTILGNVIVRPKFFIDLDDQIQALIFEEEDIRRKLMRSLSYTGLKTTDTKESLEAKLSTAKEKRLKLERERDASVFEKTLLYPLCLIALLAATAVCLLMVAVNSFRLVFGQQDLPFTDKYPSLGKMSISKLGWFGILLQIFLIFYILTASVVGFYSSPFFIHLKPKLRNTSTTTLIANCIIFLIFSSALPVLVRTLGITSFNLMGEFGRLDWLGNYELVLFYNLLFEASTSFCLVNKFTKSVRDALYEQFKYSSLFKFLRRKTKEN</sequence>
<dbReference type="GO" id="GO:0005886">
    <property type="term" value="C:plasma membrane"/>
    <property type="evidence" value="ECO:0007669"/>
    <property type="project" value="TreeGrafter"/>
</dbReference>
<name>A0A7M5V064_9CNID</name>
<evidence type="ECO:0000313" key="3">
    <source>
        <dbReference type="EnsemblMetazoa" id="CLYHEMP007278.1"/>
    </source>
</evidence>
<feature type="transmembrane region" description="Helical" evidence="2">
    <location>
        <begin position="41"/>
        <end position="59"/>
    </location>
</feature>
<evidence type="ECO:0000256" key="1">
    <source>
        <dbReference type="ARBA" id="ARBA00010487"/>
    </source>
</evidence>
<dbReference type="AlphaFoldDB" id="A0A7M5V064"/>
<evidence type="ECO:0000256" key="2">
    <source>
        <dbReference type="SAM" id="Phobius"/>
    </source>
</evidence>
<feature type="transmembrane region" description="Helical" evidence="2">
    <location>
        <begin position="316"/>
        <end position="339"/>
    </location>
</feature>
<feature type="transmembrane region" description="Helical" evidence="2">
    <location>
        <begin position="171"/>
        <end position="193"/>
    </location>
</feature>
<keyword evidence="4" id="KW-1185">Reference proteome</keyword>
<dbReference type="PANTHER" id="PTHR12625:SF0">
    <property type="entry name" value="PROTEIN LILIPOD"/>
    <property type="match status" value="1"/>
</dbReference>
<comment type="similarity">
    <text evidence="1">Belongs to the LIMR family.</text>
</comment>
<keyword evidence="2" id="KW-0812">Transmembrane</keyword>
<feature type="transmembrane region" description="Helical" evidence="2">
    <location>
        <begin position="213"/>
        <end position="241"/>
    </location>
</feature>
<feature type="transmembrane region" description="Helical" evidence="2">
    <location>
        <begin position="123"/>
        <end position="150"/>
    </location>
</feature>
<feature type="transmembrane region" description="Helical" evidence="2">
    <location>
        <begin position="412"/>
        <end position="430"/>
    </location>
</feature>
<dbReference type="PANTHER" id="PTHR12625">
    <property type="entry name" value="LIPOCALIN-1 INTERACTING MEMBRANE RECEPTOR LIMR"/>
    <property type="match status" value="1"/>
</dbReference>
<dbReference type="Pfam" id="PF04791">
    <property type="entry name" value="LMBR1"/>
    <property type="match status" value="2"/>
</dbReference>
<dbReference type="EnsemblMetazoa" id="CLYHEMT007278.1">
    <property type="protein sequence ID" value="CLYHEMP007278.1"/>
    <property type="gene ID" value="CLYHEMG007278"/>
</dbReference>
<dbReference type="InterPro" id="IPR008075">
    <property type="entry name" value="LIMR"/>
</dbReference>
<dbReference type="Proteomes" id="UP000594262">
    <property type="component" value="Unplaced"/>
</dbReference>
<dbReference type="InterPro" id="IPR006876">
    <property type="entry name" value="LMBR1-like_membr_prot"/>
</dbReference>
<reference evidence="3" key="1">
    <citation type="submission" date="2021-01" db="UniProtKB">
        <authorList>
            <consortium name="EnsemblMetazoa"/>
        </authorList>
    </citation>
    <scope>IDENTIFICATION</scope>
</reference>
<protein>
    <submittedName>
        <fullName evidence="3">Uncharacterized protein</fullName>
    </submittedName>
</protein>
<dbReference type="GO" id="GO:0004888">
    <property type="term" value="F:transmembrane signaling receptor activity"/>
    <property type="evidence" value="ECO:0007669"/>
    <property type="project" value="TreeGrafter"/>
</dbReference>
<dbReference type="OrthoDB" id="5596951at2759"/>
<feature type="transmembrane region" description="Helical" evidence="2">
    <location>
        <begin position="79"/>
        <end position="103"/>
    </location>
</feature>
<proteinExistence type="inferred from homology"/>
<evidence type="ECO:0000313" key="4">
    <source>
        <dbReference type="Proteomes" id="UP000594262"/>
    </source>
</evidence>
<keyword evidence="2" id="KW-1133">Transmembrane helix</keyword>
<feature type="transmembrane region" description="Helical" evidence="2">
    <location>
        <begin position="450"/>
        <end position="472"/>
    </location>
</feature>